<dbReference type="Proteomes" id="UP000316426">
    <property type="component" value="Chromosome"/>
</dbReference>
<dbReference type="RefSeq" id="WP_145114303.1">
    <property type="nucleotide sequence ID" value="NZ_CP036349.1"/>
</dbReference>
<sequence>MIRRLALIAIGCSATSAVHGQAVTFRDGVSELPGGGIYDGTIDTEFRAANPTTEQSANEGISIDDFDGGFQTQGAIRFENLLVSQGGLVPDQVASGQFELVFAELSLWVTSNTDSNAVINFNRIVSVDSTSGDFWQEDDTWASLGGDLIPDQGGFLDGDPIKEDGTEAAATPDFVVATPDIDPLNNTSNDSSDVLGELLASGLPFQDAIAQSFYRFDATAAVTDWLVNGAPNFGWSINNNTGNGWDFLTSDFTNGGEGTVDVNGELIDATLLRPALTVIFASPGGRGDLDFDGDVDLDDYQTLLDNLAIELDGPISTGSTGDLDFDRDVDLNDFAIFKNEYDIVNGTGAFAYAMAAIVPEPSSLFLLSCCGLIGGAWRRR</sequence>
<organism evidence="2 3">
    <name type="scientific">Botrimarina mediterranea</name>
    <dbReference type="NCBI Taxonomy" id="2528022"/>
    <lineage>
        <taxon>Bacteria</taxon>
        <taxon>Pseudomonadati</taxon>
        <taxon>Planctomycetota</taxon>
        <taxon>Planctomycetia</taxon>
        <taxon>Pirellulales</taxon>
        <taxon>Lacipirellulaceae</taxon>
        <taxon>Botrimarina</taxon>
    </lineage>
</organism>
<evidence type="ECO:0000313" key="2">
    <source>
        <dbReference type="EMBL" id="QDV75211.1"/>
    </source>
</evidence>
<reference evidence="2 3" key="1">
    <citation type="submission" date="2019-02" db="EMBL/GenBank/DDBJ databases">
        <title>Deep-cultivation of Planctomycetes and their phenomic and genomic characterization uncovers novel biology.</title>
        <authorList>
            <person name="Wiegand S."/>
            <person name="Jogler M."/>
            <person name="Boedeker C."/>
            <person name="Pinto D."/>
            <person name="Vollmers J."/>
            <person name="Rivas-Marin E."/>
            <person name="Kohn T."/>
            <person name="Peeters S.H."/>
            <person name="Heuer A."/>
            <person name="Rast P."/>
            <person name="Oberbeckmann S."/>
            <person name="Bunk B."/>
            <person name="Jeske O."/>
            <person name="Meyerdierks A."/>
            <person name="Storesund J.E."/>
            <person name="Kallscheuer N."/>
            <person name="Luecker S."/>
            <person name="Lage O.M."/>
            <person name="Pohl T."/>
            <person name="Merkel B.J."/>
            <person name="Hornburger P."/>
            <person name="Mueller R.-W."/>
            <person name="Bruemmer F."/>
            <person name="Labrenz M."/>
            <person name="Spormann A.M."/>
            <person name="Op den Camp H."/>
            <person name="Overmann J."/>
            <person name="Amann R."/>
            <person name="Jetten M.S.M."/>
            <person name="Mascher T."/>
            <person name="Medema M.H."/>
            <person name="Devos D.P."/>
            <person name="Kaster A.-K."/>
            <person name="Ovreas L."/>
            <person name="Rohde M."/>
            <person name="Galperin M.Y."/>
            <person name="Jogler C."/>
        </authorList>
    </citation>
    <scope>NUCLEOTIDE SEQUENCE [LARGE SCALE GENOMIC DNA]</scope>
    <source>
        <strain evidence="2 3">Spa11</strain>
    </source>
</reference>
<keyword evidence="3" id="KW-1185">Reference proteome</keyword>
<dbReference type="AlphaFoldDB" id="A0A518KBP3"/>
<dbReference type="EMBL" id="CP036349">
    <property type="protein sequence ID" value="QDV75211.1"/>
    <property type="molecule type" value="Genomic_DNA"/>
</dbReference>
<dbReference type="InterPro" id="IPR013424">
    <property type="entry name" value="Ice-binding_C"/>
</dbReference>
<proteinExistence type="predicted"/>
<evidence type="ECO:0000313" key="3">
    <source>
        <dbReference type="Proteomes" id="UP000316426"/>
    </source>
</evidence>
<dbReference type="KEGG" id="bmei:Spa11_34250"/>
<feature type="domain" description="Ice-binding protein C-terminal" evidence="1">
    <location>
        <begin position="358"/>
        <end position="380"/>
    </location>
</feature>
<evidence type="ECO:0000259" key="1">
    <source>
        <dbReference type="Pfam" id="PF07589"/>
    </source>
</evidence>
<name>A0A518KBP3_9BACT</name>
<accession>A0A518KBP3</accession>
<protein>
    <recommendedName>
        <fullName evidence="1">Ice-binding protein C-terminal domain-containing protein</fullName>
    </recommendedName>
</protein>
<gene>
    <name evidence="2" type="ORF">Spa11_34250</name>
</gene>
<dbReference type="Pfam" id="PF07589">
    <property type="entry name" value="PEP-CTERM"/>
    <property type="match status" value="1"/>
</dbReference>